<feature type="domain" description="NIF system FeS cluster assembly NifU N-terminal" evidence="1">
    <location>
        <begin position="17"/>
        <end position="105"/>
    </location>
</feature>
<dbReference type="NCBIfam" id="TIGR01994">
    <property type="entry name" value="SUF_scaf_2"/>
    <property type="match status" value="1"/>
</dbReference>
<dbReference type="EMBL" id="CP018191">
    <property type="protein sequence ID" value="APH54621.1"/>
    <property type="molecule type" value="Genomic_DNA"/>
</dbReference>
<dbReference type="CDD" id="cd06664">
    <property type="entry name" value="IscU_like"/>
    <property type="match status" value="1"/>
</dbReference>
<accession>A0AAC9P8J9</accession>
<sequence length="163" mass="17599">MTAMQPGMADDDIRDLYHDLILRHGKKPLHGQRLPVFSLSREADNPLCGDQVTVFIATGTPDDGNDIVEAIGFEAKGCAISIASADLMAETVRGLNRAQAHDVMKGFHALVRSGQVPDLECPVCRAALTRLQPLGGVHEYPSRIKCATLPWRALSAALELDEG</sequence>
<name>A0AAC9P8J9_9PROT</name>
<dbReference type="GO" id="GO:0016226">
    <property type="term" value="P:iron-sulfur cluster assembly"/>
    <property type="evidence" value="ECO:0007669"/>
    <property type="project" value="InterPro"/>
</dbReference>
<organism evidence="2 3">
    <name type="scientific">Granulibacter bethesdensis</name>
    <dbReference type="NCBI Taxonomy" id="364410"/>
    <lineage>
        <taxon>Bacteria</taxon>
        <taxon>Pseudomonadati</taxon>
        <taxon>Pseudomonadota</taxon>
        <taxon>Alphaproteobacteria</taxon>
        <taxon>Acetobacterales</taxon>
        <taxon>Acetobacteraceae</taxon>
        <taxon>Granulibacter</taxon>
    </lineage>
</organism>
<dbReference type="GO" id="GO:0005506">
    <property type="term" value="F:iron ion binding"/>
    <property type="evidence" value="ECO:0007669"/>
    <property type="project" value="InterPro"/>
</dbReference>
<proteinExistence type="predicted"/>
<dbReference type="Proteomes" id="UP000182373">
    <property type="component" value="Chromosome"/>
</dbReference>
<dbReference type="RefSeq" id="WP_253805625.1">
    <property type="nucleotide sequence ID" value="NZ_CP018194.1"/>
</dbReference>
<dbReference type="Gene3D" id="3.90.1010.10">
    <property type="match status" value="1"/>
</dbReference>
<dbReference type="SUPFAM" id="SSF82649">
    <property type="entry name" value="SufE/NifU"/>
    <property type="match status" value="1"/>
</dbReference>
<dbReference type="AlphaFoldDB" id="A0AAC9P8J9"/>
<evidence type="ECO:0000259" key="1">
    <source>
        <dbReference type="Pfam" id="PF01592"/>
    </source>
</evidence>
<reference evidence="3" key="1">
    <citation type="submission" date="2016-11" db="EMBL/GenBank/DDBJ databases">
        <title>Comparative genomic and phenotypic analysis of Granulibacter bethesdensis clinical isolates from patients with chronic granulomatous disease.</title>
        <authorList>
            <person name="Zarember K.A."/>
            <person name="Porcella S.F."/>
            <person name="Chu J."/>
            <person name="Ding L."/>
            <person name="Dahlstrom E."/>
            <person name="Barbian K."/>
            <person name="Martens C."/>
            <person name="Sykora L."/>
            <person name="Kramer S."/>
            <person name="Pettinato A.M."/>
            <person name="Hong H."/>
            <person name="Wald G."/>
            <person name="Berg L.J."/>
            <person name="Rogge L.S."/>
            <person name="Greenberg D.E."/>
            <person name="Falcone E.L."/>
            <person name="Neves J.F."/>
            <person name="Simoes M.J."/>
            <person name="Casal M."/>
            <person name="Rodriguez-Lopez F.C."/>
            <person name="Zelazny A."/>
            <person name="Gallin J.I."/>
            <person name="Holland S.M."/>
        </authorList>
    </citation>
    <scope>NUCLEOTIDE SEQUENCE [LARGE SCALE GENOMIC DNA]</scope>
    <source>
        <strain evidence="3">NIH9.1</strain>
    </source>
</reference>
<dbReference type="InterPro" id="IPR002871">
    <property type="entry name" value="NIF_FeS_clus_asmbl_NifU_N"/>
</dbReference>
<gene>
    <name evidence="2" type="ORF">GbCGDNIH9_1321</name>
</gene>
<dbReference type="GO" id="GO:0051536">
    <property type="term" value="F:iron-sulfur cluster binding"/>
    <property type="evidence" value="ECO:0007669"/>
    <property type="project" value="InterPro"/>
</dbReference>
<dbReference type="Pfam" id="PF01592">
    <property type="entry name" value="NifU_N"/>
    <property type="match status" value="1"/>
</dbReference>
<evidence type="ECO:0000313" key="3">
    <source>
        <dbReference type="Proteomes" id="UP000182373"/>
    </source>
</evidence>
<evidence type="ECO:0000313" key="2">
    <source>
        <dbReference type="EMBL" id="APH54621.1"/>
    </source>
</evidence>
<protein>
    <submittedName>
        <fullName evidence="2">IscU protein</fullName>
    </submittedName>
</protein>